<keyword evidence="17" id="KW-1133">Transmembrane helix</keyword>
<dbReference type="Pfam" id="PF05730">
    <property type="entry name" value="CFEM"/>
    <property type="match status" value="1"/>
</dbReference>
<keyword evidence="14" id="KW-0449">Lipoprotein</keyword>
<dbReference type="PROSITE" id="PS52012">
    <property type="entry name" value="CFEM"/>
    <property type="match status" value="1"/>
</dbReference>
<feature type="domain" description="CFEM" evidence="18">
    <location>
        <begin position="23"/>
        <end position="136"/>
    </location>
</feature>
<evidence type="ECO:0000256" key="1">
    <source>
        <dbReference type="ARBA" id="ARBA00004609"/>
    </source>
</evidence>
<keyword evidence="10 15" id="KW-0408">Iron</keyword>
<dbReference type="InterPro" id="IPR051735">
    <property type="entry name" value="CFEM_domain"/>
</dbReference>
<name>A0A9P8W1M7_9HYPO</name>
<evidence type="ECO:0000256" key="13">
    <source>
        <dbReference type="ARBA" id="ARBA00023180"/>
    </source>
</evidence>
<evidence type="ECO:0000256" key="9">
    <source>
        <dbReference type="ARBA" id="ARBA00022729"/>
    </source>
</evidence>
<feature type="compositionally biased region" description="Low complexity" evidence="16">
    <location>
        <begin position="133"/>
        <end position="156"/>
    </location>
</feature>
<evidence type="ECO:0000256" key="11">
    <source>
        <dbReference type="ARBA" id="ARBA00023136"/>
    </source>
</evidence>
<evidence type="ECO:0000256" key="6">
    <source>
        <dbReference type="ARBA" id="ARBA00022617"/>
    </source>
</evidence>
<keyword evidence="20" id="KW-1185">Reference proteome</keyword>
<keyword evidence="8 15" id="KW-0479">Metal-binding</keyword>
<evidence type="ECO:0000256" key="14">
    <source>
        <dbReference type="ARBA" id="ARBA00023288"/>
    </source>
</evidence>
<keyword evidence="6 15" id="KW-0349">Heme</keyword>
<feature type="disulfide bond" evidence="15">
    <location>
        <begin position="76"/>
        <end position="109"/>
    </location>
</feature>
<feature type="region of interest" description="Disordered" evidence="16">
    <location>
        <begin position="133"/>
        <end position="189"/>
    </location>
</feature>
<dbReference type="PANTHER" id="PTHR37928:SF2">
    <property type="entry name" value="GPI ANCHORED CFEM DOMAIN PROTEIN (AFU_ORTHOLOGUE AFUA_6G10580)"/>
    <property type="match status" value="1"/>
</dbReference>
<evidence type="ECO:0000259" key="18">
    <source>
        <dbReference type="PROSITE" id="PS52012"/>
    </source>
</evidence>
<proteinExistence type="inferred from homology"/>
<feature type="transmembrane region" description="Helical" evidence="17">
    <location>
        <begin position="198"/>
        <end position="218"/>
    </location>
</feature>
<keyword evidence="17" id="KW-0812">Transmembrane</keyword>
<evidence type="ECO:0000256" key="4">
    <source>
        <dbReference type="ARBA" id="ARBA00022475"/>
    </source>
</evidence>
<feature type="compositionally biased region" description="Pro residues" evidence="16">
    <location>
        <begin position="236"/>
        <end position="245"/>
    </location>
</feature>
<keyword evidence="11 17" id="KW-0472">Membrane</keyword>
<dbReference type="AlphaFoldDB" id="A0A9P8W1M7"/>
<keyword evidence="5" id="KW-0964">Secreted</keyword>
<reference evidence="19 20" key="1">
    <citation type="journal article" date="2021" name="Nat. Commun.">
        <title>Genetic determinants of endophytism in the Arabidopsis root mycobiome.</title>
        <authorList>
            <person name="Mesny F."/>
            <person name="Miyauchi S."/>
            <person name="Thiergart T."/>
            <person name="Pickel B."/>
            <person name="Atanasova L."/>
            <person name="Karlsson M."/>
            <person name="Huettel B."/>
            <person name="Barry K.W."/>
            <person name="Haridas S."/>
            <person name="Chen C."/>
            <person name="Bauer D."/>
            <person name="Andreopoulos W."/>
            <person name="Pangilinan J."/>
            <person name="LaButti K."/>
            <person name="Riley R."/>
            <person name="Lipzen A."/>
            <person name="Clum A."/>
            <person name="Drula E."/>
            <person name="Henrissat B."/>
            <person name="Kohler A."/>
            <person name="Grigoriev I.V."/>
            <person name="Martin F.M."/>
            <person name="Hacquard S."/>
        </authorList>
    </citation>
    <scope>NUCLEOTIDE SEQUENCE [LARGE SCALE GENOMIC DNA]</scope>
    <source>
        <strain evidence="19 20">MPI-CAGE-CH-0241</strain>
    </source>
</reference>
<feature type="compositionally biased region" description="Polar residues" evidence="16">
    <location>
        <begin position="330"/>
        <end position="339"/>
    </location>
</feature>
<evidence type="ECO:0000256" key="10">
    <source>
        <dbReference type="ARBA" id="ARBA00023004"/>
    </source>
</evidence>
<comment type="caution">
    <text evidence="19">The sequence shown here is derived from an EMBL/GenBank/DDBJ whole genome shotgun (WGS) entry which is preliminary data.</text>
</comment>
<keyword evidence="7" id="KW-0336">GPI-anchor</keyword>
<evidence type="ECO:0000256" key="5">
    <source>
        <dbReference type="ARBA" id="ARBA00022525"/>
    </source>
</evidence>
<comment type="caution">
    <text evidence="15">Lacks conserved residue(s) required for the propagation of feature annotation.</text>
</comment>
<dbReference type="GO" id="GO:0098552">
    <property type="term" value="C:side of membrane"/>
    <property type="evidence" value="ECO:0007669"/>
    <property type="project" value="UniProtKB-KW"/>
</dbReference>
<evidence type="ECO:0000256" key="3">
    <source>
        <dbReference type="ARBA" id="ARBA00010031"/>
    </source>
</evidence>
<dbReference type="GO" id="GO:0005576">
    <property type="term" value="C:extracellular region"/>
    <property type="evidence" value="ECO:0007669"/>
    <property type="project" value="UniProtKB-SubCell"/>
</dbReference>
<dbReference type="EMBL" id="JAGPYM010000019">
    <property type="protein sequence ID" value="KAH6884806.1"/>
    <property type="molecule type" value="Genomic_DNA"/>
</dbReference>
<keyword evidence="4" id="KW-1003">Cell membrane</keyword>
<dbReference type="OrthoDB" id="3065412at2759"/>
<dbReference type="GO" id="GO:0046872">
    <property type="term" value="F:metal ion binding"/>
    <property type="evidence" value="ECO:0007669"/>
    <property type="project" value="UniProtKB-UniRule"/>
</dbReference>
<evidence type="ECO:0000256" key="2">
    <source>
        <dbReference type="ARBA" id="ARBA00004613"/>
    </source>
</evidence>
<dbReference type="InterPro" id="IPR008427">
    <property type="entry name" value="Extracellular_membr_CFEM_dom"/>
</dbReference>
<organism evidence="19 20">
    <name type="scientific">Thelonectria olida</name>
    <dbReference type="NCBI Taxonomy" id="1576542"/>
    <lineage>
        <taxon>Eukaryota</taxon>
        <taxon>Fungi</taxon>
        <taxon>Dikarya</taxon>
        <taxon>Ascomycota</taxon>
        <taxon>Pezizomycotina</taxon>
        <taxon>Sordariomycetes</taxon>
        <taxon>Hypocreomycetidae</taxon>
        <taxon>Hypocreales</taxon>
        <taxon>Nectriaceae</taxon>
        <taxon>Thelonectria</taxon>
    </lineage>
</organism>
<keyword evidence="9" id="KW-0732">Signal</keyword>
<feature type="region of interest" description="Disordered" evidence="16">
    <location>
        <begin position="319"/>
        <end position="378"/>
    </location>
</feature>
<feature type="region of interest" description="Disordered" evidence="16">
    <location>
        <begin position="224"/>
        <end position="245"/>
    </location>
</feature>
<feature type="region of interest" description="Disordered" evidence="16">
    <location>
        <begin position="1"/>
        <end position="22"/>
    </location>
</feature>
<dbReference type="PANTHER" id="PTHR37928">
    <property type="entry name" value="CFEM DOMAIN PROTEIN (AFU_ORTHOLOGUE AFUA_6G14090)"/>
    <property type="match status" value="1"/>
</dbReference>
<evidence type="ECO:0000256" key="7">
    <source>
        <dbReference type="ARBA" id="ARBA00022622"/>
    </source>
</evidence>
<keyword evidence="13" id="KW-0325">Glycoprotein</keyword>
<evidence type="ECO:0000256" key="15">
    <source>
        <dbReference type="PROSITE-ProRule" id="PRU01356"/>
    </source>
</evidence>
<feature type="disulfide bond" evidence="15">
    <location>
        <begin position="67"/>
        <end position="74"/>
    </location>
</feature>
<dbReference type="GO" id="GO:0005886">
    <property type="term" value="C:plasma membrane"/>
    <property type="evidence" value="ECO:0007669"/>
    <property type="project" value="UniProtKB-SubCell"/>
</dbReference>
<evidence type="ECO:0000256" key="12">
    <source>
        <dbReference type="ARBA" id="ARBA00023157"/>
    </source>
</evidence>
<accession>A0A9P8W1M7</accession>
<comment type="similarity">
    <text evidence="3">Belongs to the RBT5 family.</text>
</comment>
<dbReference type="Proteomes" id="UP000777438">
    <property type="component" value="Unassembled WGS sequence"/>
</dbReference>
<protein>
    <recommendedName>
        <fullName evidence="18">CFEM domain-containing protein</fullName>
    </recommendedName>
</protein>
<sequence>MSIVSKSLSDRNSRKKRKREPQSNMIPNARLAVLLSIAALVESIVEYPECAIQCESVYTGDSTDTQCNMFDYKCLCTNKVVLQAAVCCLYEHCSDSDRTQAAQYARTLCNEEGYIIPTGFTSCAASSATAATATGSSDDASKTSSSDSDSESASSTGYKYGTTSYPTSYSNDGDDSSSDSSSSSHIKHKTNTHTLKTGLGVGLGVGIPLIAAIAGFLLKKKRKQNNPETAPAMQQMPPPGGFPPPPQGYLPSGYPHQMNAPPGYPPQGYPPQEYPPQTYLQGQPPAATGGFVDPLKTPVTSSVTPVSNVINQTNQHEMMGNIPQPRHELSPQSVPSNPHVQAHNELPINNPPTHTELPLPHPHTELPTNHPPTHNELP</sequence>
<evidence type="ECO:0000256" key="16">
    <source>
        <dbReference type="SAM" id="MobiDB-lite"/>
    </source>
</evidence>
<evidence type="ECO:0000256" key="17">
    <source>
        <dbReference type="SAM" id="Phobius"/>
    </source>
</evidence>
<evidence type="ECO:0000256" key="8">
    <source>
        <dbReference type="ARBA" id="ARBA00022723"/>
    </source>
</evidence>
<evidence type="ECO:0000313" key="19">
    <source>
        <dbReference type="EMBL" id="KAH6884806.1"/>
    </source>
</evidence>
<feature type="compositionally biased region" description="Low complexity" evidence="16">
    <location>
        <begin position="365"/>
        <end position="378"/>
    </location>
</feature>
<evidence type="ECO:0000313" key="20">
    <source>
        <dbReference type="Proteomes" id="UP000777438"/>
    </source>
</evidence>
<keyword evidence="12 15" id="KW-1015">Disulfide bond</keyword>
<feature type="binding site" description="axial binding residue" evidence="15">
    <location>
        <position position="71"/>
    </location>
    <ligand>
        <name>heme</name>
        <dbReference type="ChEBI" id="CHEBI:30413"/>
    </ligand>
    <ligandPart>
        <name>Fe</name>
        <dbReference type="ChEBI" id="CHEBI:18248"/>
    </ligandPart>
</feature>
<gene>
    <name evidence="19" type="ORF">B0T10DRAFT_96544</name>
</gene>
<comment type="subcellular location">
    <subcellularLocation>
        <location evidence="1">Cell membrane</location>
        <topology evidence="1">Lipid-anchor</topology>
        <topology evidence="1">GPI-anchor</topology>
    </subcellularLocation>
    <subcellularLocation>
        <location evidence="2">Secreted</location>
    </subcellularLocation>
</comment>